<reference evidence="10" key="1">
    <citation type="journal article" date="2023" name="Mol. Biol. Evol.">
        <title>Third-Generation Sequencing Reveals the Adaptive Role of the Epigenome in Three Deep-Sea Polychaetes.</title>
        <authorList>
            <person name="Perez M."/>
            <person name="Aroh O."/>
            <person name="Sun Y."/>
            <person name="Lan Y."/>
            <person name="Juniper S.K."/>
            <person name="Young C.R."/>
            <person name="Angers B."/>
            <person name="Qian P.Y."/>
        </authorList>
    </citation>
    <scope>NUCLEOTIDE SEQUENCE</scope>
    <source>
        <strain evidence="10">R07B-5</strain>
    </source>
</reference>
<dbReference type="PANTHER" id="PTHR24394:SF29">
    <property type="entry name" value="MYONEURIN"/>
    <property type="match status" value="1"/>
</dbReference>
<dbReference type="Gene3D" id="3.30.160.60">
    <property type="entry name" value="Classic Zinc Finger"/>
    <property type="match status" value="1"/>
</dbReference>
<feature type="region of interest" description="Disordered" evidence="8">
    <location>
        <begin position="543"/>
        <end position="566"/>
    </location>
</feature>
<evidence type="ECO:0000256" key="2">
    <source>
        <dbReference type="ARBA" id="ARBA00022723"/>
    </source>
</evidence>
<dbReference type="Pfam" id="PF00096">
    <property type="entry name" value="zf-C2H2"/>
    <property type="match status" value="2"/>
</dbReference>
<dbReference type="EMBL" id="JAODUO010000116">
    <property type="protein sequence ID" value="KAK2189023.1"/>
    <property type="molecule type" value="Genomic_DNA"/>
</dbReference>
<keyword evidence="2" id="KW-0479">Metal-binding</keyword>
<feature type="compositionally biased region" description="Acidic residues" evidence="8">
    <location>
        <begin position="616"/>
        <end position="628"/>
    </location>
</feature>
<dbReference type="InterPro" id="IPR013087">
    <property type="entry name" value="Znf_C2H2_type"/>
</dbReference>
<keyword evidence="5" id="KW-0862">Zinc</keyword>
<keyword evidence="3" id="KW-0677">Repeat</keyword>
<dbReference type="PROSITE" id="PS00028">
    <property type="entry name" value="ZINC_FINGER_C2H2_1"/>
    <property type="match status" value="2"/>
</dbReference>
<organism evidence="10 11">
    <name type="scientific">Ridgeia piscesae</name>
    <name type="common">Tubeworm</name>
    <dbReference type="NCBI Taxonomy" id="27915"/>
    <lineage>
        <taxon>Eukaryota</taxon>
        <taxon>Metazoa</taxon>
        <taxon>Spiralia</taxon>
        <taxon>Lophotrochozoa</taxon>
        <taxon>Annelida</taxon>
        <taxon>Polychaeta</taxon>
        <taxon>Sedentaria</taxon>
        <taxon>Canalipalpata</taxon>
        <taxon>Sabellida</taxon>
        <taxon>Siboglinidae</taxon>
        <taxon>Ridgeia</taxon>
    </lineage>
</organism>
<feature type="region of interest" description="Disordered" evidence="8">
    <location>
        <begin position="191"/>
        <end position="217"/>
    </location>
</feature>
<comment type="caution">
    <text evidence="10">The sequence shown here is derived from an EMBL/GenBank/DDBJ whole genome shotgun (WGS) entry which is preliminary data.</text>
</comment>
<feature type="domain" description="C2H2-type" evidence="9">
    <location>
        <begin position="571"/>
        <end position="595"/>
    </location>
</feature>
<evidence type="ECO:0000256" key="6">
    <source>
        <dbReference type="ARBA" id="ARBA00023242"/>
    </source>
</evidence>
<dbReference type="InterPro" id="IPR036236">
    <property type="entry name" value="Znf_C2H2_sf"/>
</dbReference>
<accession>A0AAD9P6F2</accession>
<keyword evidence="6" id="KW-0539">Nucleus</keyword>
<evidence type="ECO:0000313" key="11">
    <source>
        <dbReference type="Proteomes" id="UP001209878"/>
    </source>
</evidence>
<feature type="region of interest" description="Disordered" evidence="8">
    <location>
        <begin position="616"/>
        <end position="649"/>
    </location>
</feature>
<dbReference type="PROSITE" id="PS50157">
    <property type="entry name" value="ZINC_FINGER_C2H2_2"/>
    <property type="match status" value="2"/>
</dbReference>
<evidence type="ECO:0000256" key="5">
    <source>
        <dbReference type="ARBA" id="ARBA00022833"/>
    </source>
</evidence>
<keyword evidence="11" id="KW-1185">Reference proteome</keyword>
<evidence type="ECO:0000256" key="1">
    <source>
        <dbReference type="ARBA" id="ARBA00004123"/>
    </source>
</evidence>
<feature type="compositionally biased region" description="Low complexity" evidence="8">
    <location>
        <begin position="191"/>
        <end position="202"/>
    </location>
</feature>
<dbReference type="SUPFAM" id="SSF57667">
    <property type="entry name" value="beta-beta-alpha zinc fingers"/>
    <property type="match status" value="1"/>
</dbReference>
<dbReference type="Proteomes" id="UP001209878">
    <property type="component" value="Unassembled WGS sequence"/>
</dbReference>
<evidence type="ECO:0000256" key="8">
    <source>
        <dbReference type="SAM" id="MobiDB-lite"/>
    </source>
</evidence>
<feature type="region of interest" description="Disordered" evidence="8">
    <location>
        <begin position="253"/>
        <end position="277"/>
    </location>
</feature>
<dbReference type="SMART" id="SM00355">
    <property type="entry name" value="ZnF_C2H2"/>
    <property type="match status" value="4"/>
</dbReference>
<evidence type="ECO:0000256" key="4">
    <source>
        <dbReference type="ARBA" id="ARBA00022771"/>
    </source>
</evidence>
<name>A0AAD9P6F2_RIDPI</name>
<comment type="subcellular location">
    <subcellularLocation>
        <location evidence="1">Nucleus</location>
    </subcellularLocation>
</comment>
<protein>
    <recommendedName>
        <fullName evidence="9">C2H2-type domain-containing protein</fullName>
    </recommendedName>
</protein>
<keyword evidence="4 7" id="KW-0863">Zinc-finger</keyword>
<feature type="compositionally biased region" description="Acidic residues" evidence="8">
    <location>
        <begin position="203"/>
        <end position="213"/>
    </location>
</feature>
<dbReference type="GO" id="GO:0000981">
    <property type="term" value="F:DNA-binding transcription factor activity, RNA polymerase II-specific"/>
    <property type="evidence" value="ECO:0007669"/>
    <property type="project" value="TreeGrafter"/>
</dbReference>
<evidence type="ECO:0000259" key="9">
    <source>
        <dbReference type="PROSITE" id="PS50157"/>
    </source>
</evidence>
<feature type="compositionally biased region" description="Acidic residues" evidence="8">
    <location>
        <begin position="550"/>
        <end position="565"/>
    </location>
</feature>
<sequence length="668" mass="75052">MFLSIHALNDKLLVNLFANLESNELTRNFTYTCWLVPNCQQTFSSFGNETKSKAQVKAHLRQHIATLRAEAEAEADITRSRRGRRADLTKVINSSRRYSEPHKTFTTIKPMWASDVNEAMASLEEAAVDPVPAPATPRRKSTKRVIIPSKRNVAAKKLLRRSMYQKVTGVLTVKPETGVDSFDTDIDVESVSSASQQVATEAETIEDQPEMDESDRARRESEMLIIEWLQQGQPYHDHGYTSIFGQYWNNGQEAGEAPKEEDVSSRTSALKYSKHRASGEREGGKAVMLKLGIATMDTANTIHIPVIKLARVPPTPILDDLGLPLSPTTPTVMGEEVVVEGPGERETFLGQSSREYQWGQCQHWPQLCRYPPMPKCELARRGRLHIPEEEDESYVGSDEEGGRKRWISASDNDRKMALKCIRELRSKKKDGVPLVCKICKSKMFTATATLMYHYRSHAGIKQFVCVICLSSVGIKPFVCVICREHLRRHTGETPFSCTDCPLRFKTRNTYKRHLKTRHGKLLTAHGICTLPYEEYMKIRTRPYAQTRAPEDDDEDEDATGEDISNDDLTPFSCTDCPLHFKTRNTYKRHLKTQHSKLLTAHGICTLPCDDYMKIDDDNEDATGEDISNDDLSPSATSSPSAESSVTSIATPASNKLLQLCSQAVSDNS</sequence>
<feature type="compositionally biased region" description="Low complexity" evidence="8">
    <location>
        <begin position="632"/>
        <end position="647"/>
    </location>
</feature>
<feature type="domain" description="C2H2-type" evidence="9">
    <location>
        <begin position="495"/>
        <end position="518"/>
    </location>
</feature>
<proteinExistence type="predicted"/>
<evidence type="ECO:0000256" key="3">
    <source>
        <dbReference type="ARBA" id="ARBA00022737"/>
    </source>
</evidence>
<dbReference type="PANTHER" id="PTHR24394">
    <property type="entry name" value="ZINC FINGER PROTEIN"/>
    <property type="match status" value="1"/>
</dbReference>
<gene>
    <name evidence="10" type="ORF">NP493_110g03024</name>
</gene>
<evidence type="ECO:0000256" key="7">
    <source>
        <dbReference type="PROSITE-ProRule" id="PRU00042"/>
    </source>
</evidence>
<dbReference type="AlphaFoldDB" id="A0AAD9P6F2"/>
<evidence type="ECO:0000313" key="10">
    <source>
        <dbReference type="EMBL" id="KAK2189023.1"/>
    </source>
</evidence>
<dbReference type="GO" id="GO:0008270">
    <property type="term" value="F:zinc ion binding"/>
    <property type="evidence" value="ECO:0007669"/>
    <property type="project" value="UniProtKB-KW"/>
</dbReference>
<dbReference type="GO" id="GO:0005634">
    <property type="term" value="C:nucleus"/>
    <property type="evidence" value="ECO:0007669"/>
    <property type="project" value="UniProtKB-SubCell"/>
</dbReference>